<protein>
    <submittedName>
        <fullName evidence="3">Isochorismatase family protein</fullName>
    </submittedName>
</protein>
<dbReference type="PANTHER" id="PTHR43540">
    <property type="entry name" value="PEROXYUREIDOACRYLATE/UREIDOACRYLATE AMIDOHYDROLASE-RELATED"/>
    <property type="match status" value="1"/>
</dbReference>
<dbReference type="SUPFAM" id="SSF52499">
    <property type="entry name" value="Isochorismatase-like hydrolases"/>
    <property type="match status" value="1"/>
</dbReference>
<dbReference type="Pfam" id="PF00857">
    <property type="entry name" value="Isochorismatase"/>
    <property type="match status" value="1"/>
</dbReference>
<dbReference type="EMBL" id="JBFALK010000011">
    <property type="protein sequence ID" value="MEV0971207.1"/>
    <property type="molecule type" value="Genomic_DNA"/>
</dbReference>
<evidence type="ECO:0000259" key="2">
    <source>
        <dbReference type="Pfam" id="PF00857"/>
    </source>
</evidence>
<evidence type="ECO:0000313" key="3">
    <source>
        <dbReference type="EMBL" id="MEV0971207.1"/>
    </source>
</evidence>
<name>A0ABV3GHW0_MICGL</name>
<dbReference type="Proteomes" id="UP001551675">
    <property type="component" value="Unassembled WGS sequence"/>
</dbReference>
<dbReference type="InterPro" id="IPR000868">
    <property type="entry name" value="Isochorismatase-like_dom"/>
</dbReference>
<organism evidence="3 4">
    <name type="scientific">Microtetraspora glauca</name>
    <dbReference type="NCBI Taxonomy" id="1996"/>
    <lineage>
        <taxon>Bacteria</taxon>
        <taxon>Bacillati</taxon>
        <taxon>Actinomycetota</taxon>
        <taxon>Actinomycetes</taxon>
        <taxon>Streptosporangiales</taxon>
        <taxon>Streptosporangiaceae</taxon>
        <taxon>Microtetraspora</taxon>
    </lineage>
</organism>
<evidence type="ECO:0000313" key="4">
    <source>
        <dbReference type="Proteomes" id="UP001551675"/>
    </source>
</evidence>
<accession>A0ABV3GHW0</accession>
<dbReference type="Gene3D" id="3.40.50.850">
    <property type="entry name" value="Isochorismatase-like"/>
    <property type="match status" value="1"/>
</dbReference>
<comment type="caution">
    <text evidence="3">The sequence shown here is derived from an EMBL/GenBank/DDBJ whole genome shotgun (WGS) entry which is preliminary data.</text>
</comment>
<proteinExistence type="predicted"/>
<sequence length="209" mass="22418">MPLPHEPHDVVRPHDEVYGRSLPFGDRPVLLLIDLMRAYFEPGAELYMGSRACLESAARVLSAARTAGVPVIHTRVAFGPGGVDGGLFFRKVAPLRHLVGDGPLGELMPEVAPRDGELVIVKQYASSFFGTTLASTLTASRADTLVIAGVSTSGCVRATAVDSVQHGFVPVVVRQAVGDRDDRPHEASLFDIQAKYGEVWDEAAVVARF</sequence>
<dbReference type="InterPro" id="IPR036380">
    <property type="entry name" value="Isochorismatase-like_sf"/>
</dbReference>
<dbReference type="InterPro" id="IPR050272">
    <property type="entry name" value="Isochorismatase-like_hydrls"/>
</dbReference>
<reference evidence="3 4" key="1">
    <citation type="submission" date="2024-06" db="EMBL/GenBank/DDBJ databases">
        <title>The Natural Products Discovery Center: Release of the First 8490 Sequenced Strains for Exploring Actinobacteria Biosynthetic Diversity.</title>
        <authorList>
            <person name="Kalkreuter E."/>
            <person name="Kautsar S.A."/>
            <person name="Yang D."/>
            <person name="Bader C.D."/>
            <person name="Teijaro C.N."/>
            <person name="Fluegel L."/>
            <person name="Davis C.M."/>
            <person name="Simpson J.R."/>
            <person name="Lauterbach L."/>
            <person name="Steele A.D."/>
            <person name="Gui C."/>
            <person name="Meng S."/>
            <person name="Li G."/>
            <person name="Viehrig K."/>
            <person name="Ye F."/>
            <person name="Su P."/>
            <person name="Kiefer A.F."/>
            <person name="Nichols A."/>
            <person name="Cepeda A.J."/>
            <person name="Yan W."/>
            <person name="Fan B."/>
            <person name="Jiang Y."/>
            <person name="Adhikari A."/>
            <person name="Zheng C.-J."/>
            <person name="Schuster L."/>
            <person name="Cowan T.M."/>
            <person name="Smanski M.J."/>
            <person name="Chevrette M.G."/>
            <person name="De Carvalho L.P.S."/>
            <person name="Shen B."/>
        </authorList>
    </citation>
    <scope>NUCLEOTIDE SEQUENCE [LARGE SCALE GENOMIC DNA]</scope>
    <source>
        <strain evidence="3 4">NPDC050100</strain>
    </source>
</reference>
<dbReference type="RefSeq" id="WP_061258869.1">
    <property type="nucleotide sequence ID" value="NZ_JBFALK010000011.1"/>
</dbReference>
<gene>
    <name evidence="3" type="ORF">AB0I59_21470</name>
</gene>
<dbReference type="PANTHER" id="PTHR43540:SF1">
    <property type="entry name" value="ISOCHORISMATASE HYDROLASE"/>
    <property type="match status" value="1"/>
</dbReference>
<evidence type="ECO:0000256" key="1">
    <source>
        <dbReference type="ARBA" id="ARBA00022801"/>
    </source>
</evidence>
<keyword evidence="1" id="KW-0378">Hydrolase</keyword>
<keyword evidence="4" id="KW-1185">Reference proteome</keyword>
<feature type="domain" description="Isochorismatase-like" evidence="2">
    <location>
        <begin position="29"/>
        <end position="201"/>
    </location>
</feature>